<evidence type="ECO:0000256" key="2">
    <source>
        <dbReference type="ARBA" id="ARBA00022705"/>
    </source>
</evidence>
<dbReference type="InterPro" id="IPR005259">
    <property type="entry name" value="PriA"/>
</dbReference>
<dbReference type="InterPro" id="IPR011545">
    <property type="entry name" value="DEAD/DEAH_box_helicase_dom"/>
</dbReference>
<keyword evidence="1 12" id="KW-0639">Primosome</keyword>
<dbReference type="SUPFAM" id="SSF52540">
    <property type="entry name" value="P-loop containing nucleoside triphosphate hydrolases"/>
    <property type="match status" value="1"/>
</dbReference>
<dbReference type="CDD" id="cd17929">
    <property type="entry name" value="DEXHc_priA"/>
    <property type="match status" value="1"/>
</dbReference>
<feature type="binding site" evidence="12">
    <location>
        <position position="738"/>
    </location>
    <ligand>
        <name>Zn(2+)</name>
        <dbReference type="ChEBI" id="CHEBI:29105"/>
        <label>2</label>
    </ligand>
</feature>
<dbReference type="InterPro" id="IPR027417">
    <property type="entry name" value="P-loop_NTPase"/>
</dbReference>
<keyword evidence="2 12" id="KW-0235">DNA replication</keyword>
<feature type="binding site" evidence="12">
    <location>
        <position position="754"/>
    </location>
    <ligand>
        <name>Zn(2+)</name>
        <dbReference type="ChEBI" id="CHEBI:29105"/>
        <label>1</label>
    </ligand>
</feature>
<evidence type="ECO:0000256" key="1">
    <source>
        <dbReference type="ARBA" id="ARBA00022515"/>
    </source>
</evidence>
<comment type="subunit">
    <text evidence="12">Component of the replication restart primosome.</text>
</comment>
<evidence type="ECO:0000256" key="12">
    <source>
        <dbReference type="HAMAP-Rule" id="MF_00983"/>
    </source>
</evidence>
<feature type="domain" description="Helicase ATP-binding" evidence="14">
    <location>
        <begin position="440"/>
        <end position="609"/>
    </location>
</feature>
<keyword evidence="8 12" id="KW-0067">ATP-binding</keyword>
<proteinExistence type="inferred from homology"/>
<dbReference type="GO" id="GO:0006270">
    <property type="term" value="P:DNA replication initiation"/>
    <property type="evidence" value="ECO:0007669"/>
    <property type="project" value="TreeGrafter"/>
</dbReference>
<dbReference type="GO" id="GO:0016887">
    <property type="term" value="F:ATP hydrolysis activity"/>
    <property type="evidence" value="ECO:0007669"/>
    <property type="project" value="RHEA"/>
</dbReference>
<comment type="similarity">
    <text evidence="12">Belongs to the helicase family. PriA subfamily.</text>
</comment>
<gene>
    <name evidence="12 15" type="primary">priA</name>
    <name evidence="15" type="ORF">CFX0092_A0956</name>
</gene>
<feature type="binding site" evidence="12">
    <location>
        <position position="714"/>
    </location>
    <ligand>
        <name>Zn(2+)</name>
        <dbReference type="ChEBI" id="CHEBI:29105"/>
        <label>1</label>
    </ligand>
</feature>
<dbReference type="KEGG" id="pbf:CFX0092_A0956"/>
<dbReference type="EC" id="5.6.2.4" evidence="12"/>
<evidence type="ECO:0000313" key="15">
    <source>
        <dbReference type="EMBL" id="CUS02834.2"/>
    </source>
</evidence>
<evidence type="ECO:0000256" key="4">
    <source>
        <dbReference type="ARBA" id="ARBA00022741"/>
    </source>
</evidence>
<dbReference type="InterPro" id="IPR042115">
    <property type="entry name" value="PriA_3primeBD_sf"/>
</dbReference>
<dbReference type="GO" id="GO:0006269">
    <property type="term" value="P:DNA replication, synthesis of primer"/>
    <property type="evidence" value="ECO:0007669"/>
    <property type="project" value="UniProtKB-KW"/>
</dbReference>
<name>A0A160T063_9CHLR</name>
<sequence length="998" mass="110656">METGRFAEVVVNVETPLSDAYHYHIPADLRPALAIGHLVEVEFGRRLAQGIIVGFADSAPVEETKPVISLIDPEPVLWPWQIELARWLSRRYMAPLNACFRLLLPPGLTRWADSIYDINPRWDGEGKLTELQQRLVDLLLERGDQRGRQIARHLKDKKWTAAATQLTNRGILRRASVLDPPRVRPKQVRTVELIAGPARIRAAAPRLGRATKAAAVLAYLADAADPLPAEADVLDATGATIKHLDALAAAGLITRSPAAEVVVPISRAKAPPELLAVRPRLPLAPDALPRPELLPGWLAAGLVRVEAQPATVSLAVPARRVTGHILRLGRAEVYGRILDYLADEARAVALSDVYATTGATLYHLRKLVALDLVRLGDEHVWRDSLADRDFAPADPPELTLDQARVWGRIKVAMIQDEADDEDDEPFDDDDEPDTTTGDEVDPLDAATPFLLHGVTGSGKTEIYMRAIDYALARGQRAIMLVPEIALTPQTVRRFAARFPGRVAVLHSALSDGERYDTWRRARAGLFDIAIGPRSALFAPLPNLGVIVLDEEHDSSYKQTPPVPPPYYHAREAAIALGAFTGAAVILGSATPDVVTYHRARSGRYQLLELPKRIMGHRRRIEDQAGRLNVLSRYQPLTDGGDGDGGDIMRLDEALTIPLPPIQVTDMRQELRAGNRSVFSRALELAVSETLARGEQAILFLNRRGTATFVNCRDCGHVMNCPRCGIPLTYHQPRMMLVCHQCARREPHPHVCPNCGSDRIRYFGLGTERLQELVRERWPEARLVRWDRDTTGEEGSHEALLAGFINRESDILVGTQMIAKGLDLPFVTLVGVISADIALGLPDYNTGERVFQVLAQVAGRAGRGLLGGRVIIQTYNPEHYAVRAAAEHDYAAFYLDEMRFRTQRALPPFRRIVRLLVSDPVNDRAEEMARDMARVLNLAVRERSLAATDVLGPTPAFFTRLDGRYRWHIVVHTPDPHRLLDDLPIPRPWVVDIDPESTL</sequence>
<evidence type="ECO:0000259" key="14">
    <source>
        <dbReference type="PROSITE" id="PS51192"/>
    </source>
</evidence>
<evidence type="ECO:0000256" key="11">
    <source>
        <dbReference type="ARBA" id="ARBA00048988"/>
    </source>
</evidence>
<dbReference type="GO" id="GO:0006310">
    <property type="term" value="P:DNA recombination"/>
    <property type="evidence" value="ECO:0007669"/>
    <property type="project" value="InterPro"/>
</dbReference>
<dbReference type="GO" id="GO:0043138">
    <property type="term" value="F:3'-5' DNA helicase activity"/>
    <property type="evidence" value="ECO:0007669"/>
    <property type="project" value="UniProtKB-EC"/>
</dbReference>
<dbReference type="InterPro" id="IPR041236">
    <property type="entry name" value="PriA_C"/>
</dbReference>
<evidence type="ECO:0000256" key="9">
    <source>
        <dbReference type="ARBA" id="ARBA00023125"/>
    </source>
</evidence>
<keyword evidence="4 12" id="KW-0547">Nucleotide-binding</keyword>
<dbReference type="SMART" id="SM00487">
    <property type="entry name" value="DEXDc"/>
    <property type="match status" value="1"/>
</dbReference>
<comment type="catalytic activity">
    <reaction evidence="12">
        <text>Couples ATP hydrolysis with the unwinding of duplex DNA by translocating in the 3'-5' direction.</text>
        <dbReference type="EC" id="5.6.2.4"/>
    </reaction>
</comment>
<comment type="catalytic activity">
    <reaction evidence="11 12">
        <text>ATP + H2O = ADP + phosphate + H(+)</text>
        <dbReference type="Rhea" id="RHEA:13065"/>
        <dbReference type="ChEBI" id="CHEBI:15377"/>
        <dbReference type="ChEBI" id="CHEBI:15378"/>
        <dbReference type="ChEBI" id="CHEBI:30616"/>
        <dbReference type="ChEBI" id="CHEBI:43474"/>
        <dbReference type="ChEBI" id="CHEBI:456216"/>
        <dbReference type="EC" id="5.6.2.4"/>
    </reaction>
</comment>
<accession>A0A160T063</accession>
<dbReference type="Gene3D" id="3.40.50.300">
    <property type="entry name" value="P-loop containing nucleotide triphosphate hydrolases"/>
    <property type="match status" value="2"/>
</dbReference>
<evidence type="ECO:0000256" key="10">
    <source>
        <dbReference type="ARBA" id="ARBA00023235"/>
    </source>
</evidence>
<dbReference type="Proteomes" id="UP000215027">
    <property type="component" value="Chromosome I"/>
</dbReference>
<keyword evidence="10 12" id="KW-0413">Isomerase</keyword>
<dbReference type="NCBIfam" id="TIGR00595">
    <property type="entry name" value="priA"/>
    <property type="match status" value="1"/>
</dbReference>
<keyword evidence="3 12" id="KW-0479">Metal-binding</keyword>
<dbReference type="Pfam" id="PF18319">
    <property type="entry name" value="Zn_ribbon_PriA"/>
    <property type="match status" value="1"/>
</dbReference>
<organism evidence="15 16">
    <name type="scientific">Candidatus Promineifilum breve</name>
    <dbReference type="NCBI Taxonomy" id="1806508"/>
    <lineage>
        <taxon>Bacteria</taxon>
        <taxon>Bacillati</taxon>
        <taxon>Chloroflexota</taxon>
        <taxon>Ardenticatenia</taxon>
        <taxon>Candidatus Promineifilales</taxon>
        <taxon>Candidatus Promineifilaceae</taxon>
        <taxon>Candidatus Promineifilum</taxon>
    </lineage>
</organism>
<evidence type="ECO:0000256" key="8">
    <source>
        <dbReference type="ARBA" id="ARBA00022840"/>
    </source>
</evidence>
<dbReference type="InterPro" id="IPR014001">
    <property type="entry name" value="Helicase_ATP-bd"/>
</dbReference>
<feature type="binding site" evidence="12">
    <location>
        <position position="751"/>
    </location>
    <ligand>
        <name>Zn(2+)</name>
        <dbReference type="ChEBI" id="CHEBI:29105"/>
        <label>1</label>
    </ligand>
</feature>
<feature type="binding site" evidence="12">
    <location>
        <position position="720"/>
    </location>
    <ligand>
        <name>Zn(2+)</name>
        <dbReference type="ChEBI" id="CHEBI:29105"/>
        <label>2</label>
    </ligand>
</feature>
<dbReference type="Pfam" id="PF18074">
    <property type="entry name" value="PriA_C"/>
    <property type="match status" value="1"/>
</dbReference>
<feature type="compositionally biased region" description="Acidic residues" evidence="13">
    <location>
        <begin position="417"/>
        <end position="442"/>
    </location>
</feature>
<keyword evidence="9 12" id="KW-0238">DNA-binding</keyword>
<evidence type="ECO:0000313" key="16">
    <source>
        <dbReference type="Proteomes" id="UP000215027"/>
    </source>
</evidence>
<dbReference type="Pfam" id="PF17764">
    <property type="entry name" value="PriA_3primeBD"/>
    <property type="match status" value="1"/>
</dbReference>
<dbReference type="EMBL" id="LN890655">
    <property type="protein sequence ID" value="CUS02834.2"/>
    <property type="molecule type" value="Genomic_DNA"/>
</dbReference>
<dbReference type="HAMAP" id="MF_00983">
    <property type="entry name" value="PriA"/>
    <property type="match status" value="1"/>
</dbReference>
<keyword evidence="16" id="KW-1185">Reference proteome</keyword>
<dbReference type="GO" id="GO:0006302">
    <property type="term" value="P:double-strand break repair"/>
    <property type="evidence" value="ECO:0007669"/>
    <property type="project" value="InterPro"/>
</dbReference>
<evidence type="ECO:0000256" key="7">
    <source>
        <dbReference type="ARBA" id="ARBA00022833"/>
    </source>
</evidence>
<dbReference type="CDD" id="cd18804">
    <property type="entry name" value="SF2_C_priA"/>
    <property type="match status" value="1"/>
</dbReference>
<comment type="function">
    <text evidence="12">Initiates the restart of stalled replication forks, which reloads the replicative helicase on sites other than the origin of replication. Recognizes and binds to abandoned replication forks and remodels them to uncover a helicase loading site. Promotes assembly of the primosome at these replication forks.</text>
</comment>
<dbReference type="SMART" id="SM00490">
    <property type="entry name" value="HELICc"/>
    <property type="match status" value="1"/>
</dbReference>
<dbReference type="RefSeq" id="WP_095042403.1">
    <property type="nucleotide sequence ID" value="NZ_LN890655.1"/>
</dbReference>
<dbReference type="PROSITE" id="PS51192">
    <property type="entry name" value="HELICASE_ATP_BIND_1"/>
    <property type="match status" value="1"/>
</dbReference>
<dbReference type="PANTHER" id="PTHR30580:SF0">
    <property type="entry name" value="PRIMOSOMAL PROTEIN N"/>
    <property type="match status" value="1"/>
</dbReference>
<feature type="binding site" evidence="12">
    <location>
        <position position="723"/>
    </location>
    <ligand>
        <name>Zn(2+)</name>
        <dbReference type="ChEBI" id="CHEBI:29105"/>
        <label>2</label>
    </ligand>
</feature>
<dbReference type="Gene3D" id="3.40.1440.60">
    <property type="entry name" value="PriA, 3(prime) DNA-binding domain"/>
    <property type="match status" value="1"/>
</dbReference>
<dbReference type="GO" id="GO:0008270">
    <property type="term" value="F:zinc ion binding"/>
    <property type="evidence" value="ECO:0007669"/>
    <property type="project" value="UniProtKB-UniRule"/>
</dbReference>
<dbReference type="OrthoDB" id="9759544at2"/>
<dbReference type="Pfam" id="PF00271">
    <property type="entry name" value="Helicase_C"/>
    <property type="match status" value="1"/>
</dbReference>
<evidence type="ECO:0000256" key="6">
    <source>
        <dbReference type="ARBA" id="ARBA00022806"/>
    </source>
</evidence>
<evidence type="ECO:0000256" key="13">
    <source>
        <dbReference type="SAM" id="MobiDB-lite"/>
    </source>
</evidence>
<reference evidence="15" key="1">
    <citation type="submission" date="2016-01" db="EMBL/GenBank/DDBJ databases">
        <authorList>
            <person name="Mcilroy J.S."/>
            <person name="Karst M S."/>
            <person name="Albertsen M."/>
        </authorList>
    </citation>
    <scope>NUCLEOTIDE SEQUENCE</scope>
    <source>
        <strain evidence="15">Cfx-K</strain>
    </source>
</reference>
<protein>
    <recommendedName>
        <fullName evidence="12">Replication restart protein PriA</fullName>
    </recommendedName>
    <alternativeName>
        <fullName evidence="12">ATP-dependent DNA helicase PriA</fullName>
        <ecNumber evidence="12">5.6.2.4</ecNumber>
    </alternativeName>
    <alternativeName>
        <fullName evidence="12">DNA 3'-5' helicase PriA</fullName>
    </alternativeName>
</protein>
<feature type="binding site" evidence="12">
    <location>
        <position position="741"/>
    </location>
    <ligand>
        <name>Zn(2+)</name>
        <dbReference type="ChEBI" id="CHEBI:29105"/>
        <label>2</label>
    </ligand>
</feature>
<comment type="cofactor">
    <cofactor evidence="12">
        <name>Zn(2+)</name>
        <dbReference type="ChEBI" id="CHEBI:29105"/>
    </cofactor>
    <text evidence="12">Binds 2 zinc ions per subunit.</text>
</comment>
<dbReference type="InterPro" id="IPR040498">
    <property type="entry name" value="PriA_CRR"/>
</dbReference>
<feature type="binding site" evidence="12">
    <location>
        <position position="711"/>
    </location>
    <ligand>
        <name>Zn(2+)</name>
        <dbReference type="ChEBI" id="CHEBI:29105"/>
        <label>1</label>
    </ligand>
</feature>
<dbReference type="GO" id="GO:0003677">
    <property type="term" value="F:DNA binding"/>
    <property type="evidence" value="ECO:0007669"/>
    <property type="project" value="UniProtKB-UniRule"/>
</dbReference>
<dbReference type="GO" id="GO:0005524">
    <property type="term" value="F:ATP binding"/>
    <property type="evidence" value="ECO:0007669"/>
    <property type="project" value="UniProtKB-UniRule"/>
</dbReference>
<dbReference type="GO" id="GO:1990077">
    <property type="term" value="C:primosome complex"/>
    <property type="evidence" value="ECO:0007669"/>
    <property type="project" value="UniProtKB-UniRule"/>
</dbReference>
<dbReference type="InterPro" id="IPR001650">
    <property type="entry name" value="Helicase_C-like"/>
</dbReference>
<keyword evidence="7 12" id="KW-0862">Zinc</keyword>
<feature type="region of interest" description="Disordered" evidence="13">
    <location>
        <begin position="417"/>
        <end position="443"/>
    </location>
</feature>
<keyword evidence="5 12" id="KW-0378">Hydrolase</keyword>
<dbReference type="InterPro" id="IPR041222">
    <property type="entry name" value="PriA_3primeBD"/>
</dbReference>
<keyword evidence="6 12" id="KW-0347">Helicase</keyword>
<dbReference type="FunFam" id="3.40.50.300:FF:000489">
    <property type="entry name" value="Primosome assembly protein PriA"/>
    <property type="match status" value="1"/>
</dbReference>
<dbReference type="Pfam" id="PF00270">
    <property type="entry name" value="DEAD"/>
    <property type="match status" value="1"/>
</dbReference>
<evidence type="ECO:0000256" key="3">
    <source>
        <dbReference type="ARBA" id="ARBA00022723"/>
    </source>
</evidence>
<dbReference type="PANTHER" id="PTHR30580">
    <property type="entry name" value="PRIMOSOMAL PROTEIN N"/>
    <property type="match status" value="1"/>
</dbReference>
<dbReference type="AlphaFoldDB" id="A0A160T063"/>
<evidence type="ECO:0000256" key="5">
    <source>
        <dbReference type="ARBA" id="ARBA00022801"/>
    </source>
</evidence>